<comment type="caution">
    <text evidence="2">The sequence shown here is derived from an EMBL/GenBank/DDBJ whole genome shotgun (WGS) entry which is preliminary data.</text>
</comment>
<name>A0A8B3S1L5_9EURY</name>
<dbReference type="AlphaFoldDB" id="A0A8B3S1L5"/>
<protein>
    <recommendedName>
        <fullName evidence="4">Type II toxin-antitoxin system RelE/ParE family toxin</fullName>
    </recommendedName>
</protein>
<evidence type="ECO:0008006" key="4">
    <source>
        <dbReference type="Google" id="ProtNLM"/>
    </source>
</evidence>
<accession>A0A8B3S1L5</accession>
<evidence type="ECO:0000256" key="1">
    <source>
        <dbReference type="ARBA" id="ARBA00022649"/>
    </source>
</evidence>
<organism evidence="2 3">
    <name type="scientific">Candidatus Argoarchaeum ethanivorans</name>
    <dbReference type="NCBI Taxonomy" id="2608793"/>
    <lineage>
        <taxon>Archaea</taxon>
        <taxon>Methanobacteriati</taxon>
        <taxon>Methanobacteriota</taxon>
        <taxon>Stenosarchaea group</taxon>
        <taxon>Methanomicrobia</taxon>
        <taxon>Methanosarcinales</taxon>
        <taxon>Methanosarcinales incertae sedis</taxon>
        <taxon>GOM Arc I cluster</taxon>
        <taxon>Candidatus Argoarchaeum</taxon>
    </lineage>
</organism>
<proteinExistence type="predicted"/>
<dbReference type="InterPro" id="IPR031552">
    <property type="entry name" value="ParE-like_toxin"/>
</dbReference>
<dbReference type="Gene3D" id="3.30.2310.20">
    <property type="entry name" value="RelE-like"/>
    <property type="match status" value="1"/>
</dbReference>
<evidence type="ECO:0000313" key="3">
    <source>
        <dbReference type="Proteomes" id="UP000291831"/>
    </source>
</evidence>
<sequence>MTNGERKRYQIFMAPSAHRKYKKFDPRLQSKVKWEARKLSEEPYRYEELKGHLKGIRSYHFGYENIEYRIAYRIVEDKNRIEIVLVKTRRNFYQTLRRILR</sequence>
<dbReference type="EMBL" id="RPGO01000032">
    <property type="protein sequence ID" value="RZB29136.1"/>
    <property type="molecule type" value="Genomic_DNA"/>
</dbReference>
<dbReference type="InterPro" id="IPR007712">
    <property type="entry name" value="RelE/ParE_toxin"/>
</dbReference>
<gene>
    <name evidence="2" type="ORF">AEth_01468</name>
</gene>
<dbReference type="NCBIfam" id="TIGR02385">
    <property type="entry name" value="RelE_StbE"/>
    <property type="match status" value="1"/>
</dbReference>
<dbReference type="Pfam" id="PF15781">
    <property type="entry name" value="ParE-like_toxin"/>
    <property type="match status" value="1"/>
</dbReference>
<keyword evidence="1" id="KW-1277">Toxin-antitoxin system</keyword>
<dbReference type="Proteomes" id="UP000291831">
    <property type="component" value="Unassembled WGS sequence"/>
</dbReference>
<dbReference type="SUPFAM" id="SSF143011">
    <property type="entry name" value="RelE-like"/>
    <property type="match status" value="1"/>
</dbReference>
<reference evidence="3" key="1">
    <citation type="submission" date="2019-01" db="EMBL/GenBank/DDBJ databases">
        <title>Anaerobic oxidation of ethane by archaea from a marine hydrocarbon seep.</title>
        <authorList>
            <person name="Musat F."/>
        </authorList>
    </citation>
    <scope>NUCLEOTIDE SEQUENCE [LARGE SCALE GENOMIC DNA]</scope>
</reference>
<dbReference type="InterPro" id="IPR035093">
    <property type="entry name" value="RelE/ParE_toxin_dom_sf"/>
</dbReference>
<evidence type="ECO:0000313" key="2">
    <source>
        <dbReference type="EMBL" id="RZB29136.1"/>
    </source>
</evidence>